<keyword evidence="3" id="KW-1185">Reference proteome</keyword>
<dbReference type="Pfam" id="PF06445">
    <property type="entry name" value="GyrI-like"/>
    <property type="match status" value="1"/>
</dbReference>
<dbReference type="InterPro" id="IPR011256">
    <property type="entry name" value="Reg_factor_effector_dom_sf"/>
</dbReference>
<accession>A0A221JX49</accession>
<dbReference type="KEGG" id="spse:SULPSESMR1_00475"/>
<name>A0A221JX49_9RHOB</name>
<dbReference type="InterPro" id="IPR029442">
    <property type="entry name" value="GyrI-like"/>
</dbReference>
<dbReference type="OrthoDB" id="4772335at2"/>
<reference evidence="2 3" key="1">
    <citation type="submission" date="2017-07" db="EMBL/GenBank/DDBJ databases">
        <title>Genome Sequence of Sulfitobacter pseudonitzschiae Strain SMR1 Isolated from a culture of the Diatom Skeletonema marinoi.</title>
        <authorList>
            <person name="Topel M."/>
            <person name="Pinder M.I.M."/>
            <person name="Johansson O.N."/>
            <person name="Kourtchenko O."/>
            <person name="Godhe A."/>
            <person name="Clarke A.K."/>
        </authorList>
    </citation>
    <scope>NUCLEOTIDE SEQUENCE [LARGE SCALE GENOMIC DNA]</scope>
    <source>
        <strain evidence="2 3">SMR1</strain>
    </source>
</reference>
<evidence type="ECO:0000313" key="2">
    <source>
        <dbReference type="EMBL" id="ASM71309.1"/>
    </source>
</evidence>
<gene>
    <name evidence="2" type="ORF">SULPSESMR1_00475</name>
</gene>
<evidence type="ECO:0000313" key="3">
    <source>
        <dbReference type="Proteomes" id="UP000199754"/>
    </source>
</evidence>
<dbReference type="AlphaFoldDB" id="A0A221JX49"/>
<dbReference type="Gene3D" id="3.20.80.10">
    <property type="entry name" value="Regulatory factor, effector binding domain"/>
    <property type="match status" value="1"/>
</dbReference>
<dbReference type="InterPro" id="IPR008319">
    <property type="entry name" value="GyrI-like_CCH_Lin2189-like"/>
</dbReference>
<protein>
    <submittedName>
        <fullName evidence="2">GyrI-like small molecule binding domain protein</fullName>
    </submittedName>
</protein>
<proteinExistence type="predicted"/>
<dbReference type="Proteomes" id="UP000199754">
    <property type="component" value="Chromosome"/>
</dbReference>
<sequence length="205" mass="23567">MLKKIDFKKTMKTLFNPPAGEFVEIDLPETRFVMIDGAGDPNVATAYSRALEWLYSTSYAMKFSAKNTLNRDYVVPPLEGLWWADDPKDFVRRNKDAWQWTMMIMIPEFVTDQMFAAAREGASKKLGEPPDTLRVAPMHEGLCLQTMHIGSYDDEGPTLARLHDIIMPERKLTFNGPHHEIYISDPRRVAKDRLKTVLRQPVKPI</sequence>
<feature type="domain" description="GyrI-like small molecule binding" evidence="1">
    <location>
        <begin position="24"/>
        <end position="202"/>
    </location>
</feature>
<dbReference type="SUPFAM" id="SSF55136">
    <property type="entry name" value="Probable bacterial effector-binding domain"/>
    <property type="match status" value="1"/>
</dbReference>
<evidence type="ECO:0000259" key="1">
    <source>
        <dbReference type="Pfam" id="PF06445"/>
    </source>
</evidence>
<dbReference type="PIRSF" id="PIRSF031644">
    <property type="entry name" value="UCP031644"/>
    <property type="match status" value="1"/>
</dbReference>
<organism evidence="2 3">
    <name type="scientific">Pseudosulfitobacter pseudonitzschiae</name>
    <dbReference type="NCBI Taxonomy" id="1402135"/>
    <lineage>
        <taxon>Bacteria</taxon>
        <taxon>Pseudomonadati</taxon>
        <taxon>Pseudomonadota</taxon>
        <taxon>Alphaproteobacteria</taxon>
        <taxon>Rhodobacterales</taxon>
        <taxon>Roseobacteraceae</taxon>
        <taxon>Pseudosulfitobacter</taxon>
    </lineage>
</organism>
<dbReference type="EMBL" id="CP022415">
    <property type="protein sequence ID" value="ASM71309.1"/>
    <property type="molecule type" value="Genomic_DNA"/>
</dbReference>
<dbReference type="RefSeq" id="WP_089419392.1">
    <property type="nucleotide sequence ID" value="NZ_CP022415.1"/>
</dbReference>